<keyword evidence="2" id="KW-1185">Reference proteome</keyword>
<accession>A0ABP9KSZ0</accession>
<sequence>MTLAVAAHVCLTILRARKLEAGKAAAVLLDGVHGEDDARWPASVAMKREKRLQSYAAR</sequence>
<name>A0ABP9KSZ0_9ACTN</name>
<gene>
    <name evidence="1" type="ORF">GCM10023336_42410</name>
</gene>
<evidence type="ECO:0000313" key="1">
    <source>
        <dbReference type="EMBL" id="GAA5063269.1"/>
    </source>
</evidence>
<protein>
    <submittedName>
        <fullName evidence="1">Uncharacterized protein</fullName>
    </submittedName>
</protein>
<comment type="caution">
    <text evidence="1">The sequence shown here is derived from an EMBL/GenBank/DDBJ whole genome shotgun (WGS) entry which is preliminary data.</text>
</comment>
<organism evidence="1 2">
    <name type="scientific">Streptomyces similanensis</name>
    <dbReference type="NCBI Taxonomy" id="1274988"/>
    <lineage>
        <taxon>Bacteria</taxon>
        <taxon>Bacillati</taxon>
        <taxon>Actinomycetota</taxon>
        <taxon>Actinomycetes</taxon>
        <taxon>Kitasatosporales</taxon>
        <taxon>Streptomycetaceae</taxon>
        <taxon>Streptomyces</taxon>
    </lineage>
</organism>
<dbReference type="Proteomes" id="UP001500124">
    <property type="component" value="Unassembled WGS sequence"/>
</dbReference>
<reference evidence="2" key="1">
    <citation type="journal article" date="2019" name="Int. J. Syst. Evol. Microbiol.">
        <title>The Global Catalogue of Microorganisms (GCM) 10K type strain sequencing project: providing services to taxonomists for standard genome sequencing and annotation.</title>
        <authorList>
            <consortium name="The Broad Institute Genomics Platform"/>
            <consortium name="The Broad Institute Genome Sequencing Center for Infectious Disease"/>
            <person name="Wu L."/>
            <person name="Ma J."/>
        </authorList>
    </citation>
    <scope>NUCLEOTIDE SEQUENCE [LARGE SCALE GENOMIC DNA]</scope>
    <source>
        <strain evidence="2">JCM 18410</strain>
    </source>
</reference>
<dbReference type="RefSeq" id="WP_425589044.1">
    <property type="nucleotide sequence ID" value="NZ_BAABKC010000059.1"/>
</dbReference>
<dbReference type="EMBL" id="BAABKC010000059">
    <property type="protein sequence ID" value="GAA5063269.1"/>
    <property type="molecule type" value="Genomic_DNA"/>
</dbReference>
<proteinExistence type="predicted"/>
<evidence type="ECO:0000313" key="2">
    <source>
        <dbReference type="Proteomes" id="UP001500124"/>
    </source>
</evidence>